<evidence type="ECO:0000256" key="1">
    <source>
        <dbReference type="ARBA" id="ARBA00004245"/>
    </source>
</evidence>
<dbReference type="InterPro" id="IPR001680">
    <property type="entry name" value="WD40_rpt"/>
</dbReference>
<name>A0AA36AVH8_OCTVU</name>
<dbReference type="InterPro" id="IPR015943">
    <property type="entry name" value="WD40/YVTN_repeat-like_dom_sf"/>
</dbReference>
<keyword evidence="7 8" id="KW-0206">Cytoskeleton</keyword>
<feature type="repeat" description="WD" evidence="9">
    <location>
        <begin position="65"/>
        <end position="102"/>
    </location>
</feature>
<evidence type="ECO:0000256" key="2">
    <source>
        <dbReference type="ARBA" id="ARBA00006260"/>
    </source>
</evidence>
<dbReference type="GO" id="GO:0005885">
    <property type="term" value="C:Arp2/3 protein complex"/>
    <property type="evidence" value="ECO:0007669"/>
    <property type="project" value="UniProtKB-UniRule"/>
</dbReference>
<dbReference type="PROSITE" id="PS50294">
    <property type="entry name" value="WD_REPEATS_REGION"/>
    <property type="match status" value="1"/>
</dbReference>
<accession>A0AA36AVH8</accession>
<evidence type="ECO:0000256" key="8">
    <source>
        <dbReference type="PIRNR" id="PIRNR038093"/>
    </source>
</evidence>
<dbReference type="InterPro" id="IPR017383">
    <property type="entry name" value="ARPC1"/>
</dbReference>
<evidence type="ECO:0000256" key="7">
    <source>
        <dbReference type="ARBA" id="ARBA00023212"/>
    </source>
</evidence>
<evidence type="ECO:0000256" key="5">
    <source>
        <dbReference type="ARBA" id="ARBA00022737"/>
    </source>
</evidence>
<dbReference type="SUPFAM" id="SSF50978">
    <property type="entry name" value="WD40 repeat-like"/>
    <property type="match status" value="1"/>
</dbReference>
<evidence type="ECO:0000256" key="9">
    <source>
        <dbReference type="PROSITE-ProRule" id="PRU00221"/>
    </source>
</evidence>
<dbReference type="Pfam" id="PF00400">
    <property type="entry name" value="WD40"/>
    <property type="match status" value="2"/>
</dbReference>
<keyword evidence="4 9" id="KW-0853">WD repeat</keyword>
<gene>
    <name evidence="10" type="ORF">OCTVUL_1B021920</name>
</gene>
<dbReference type="SMART" id="SM00320">
    <property type="entry name" value="WD40"/>
    <property type="match status" value="6"/>
</dbReference>
<dbReference type="PANTHER" id="PTHR10709">
    <property type="entry name" value="ACTIN-RELATED PROTEIN 2/3 COMPLEX SUBUNIT 1"/>
    <property type="match status" value="1"/>
</dbReference>
<comment type="function">
    <text evidence="8">Functions as component of the Arp2/3 complex which is involved in regulation of actin polymerization and together with an activating nucleation-promoting factor (NPF) mediates the formation of branched actin networks.</text>
</comment>
<protein>
    <recommendedName>
        <fullName evidence="8">Actin-related protein 2/3 complex subunit</fullName>
    </recommendedName>
</protein>
<keyword evidence="3 8" id="KW-0963">Cytoplasm</keyword>
<evidence type="ECO:0000256" key="3">
    <source>
        <dbReference type="ARBA" id="ARBA00022490"/>
    </source>
</evidence>
<evidence type="ECO:0000256" key="6">
    <source>
        <dbReference type="ARBA" id="ARBA00023203"/>
    </source>
</evidence>
<dbReference type="PROSITE" id="PS50082">
    <property type="entry name" value="WD_REPEATS_2"/>
    <property type="match status" value="1"/>
</dbReference>
<dbReference type="InterPro" id="IPR036322">
    <property type="entry name" value="WD40_repeat_dom_sf"/>
</dbReference>
<keyword evidence="5" id="KW-0677">Repeat</keyword>
<evidence type="ECO:0000313" key="11">
    <source>
        <dbReference type="Proteomes" id="UP001162480"/>
    </source>
</evidence>
<organism evidence="10 11">
    <name type="scientific">Octopus vulgaris</name>
    <name type="common">Common octopus</name>
    <dbReference type="NCBI Taxonomy" id="6645"/>
    <lineage>
        <taxon>Eukaryota</taxon>
        <taxon>Metazoa</taxon>
        <taxon>Spiralia</taxon>
        <taxon>Lophotrochozoa</taxon>
        <taxon>Mollusca</taxon>
        <taxon>Cephalopoda</taxon>
        <taxon>Coleoidea</taxon>
        <taxon>Octopodiformes</taxon>
        <taxon>Octopoda</taxon>
        <taxon>Incirrata</taxon>
        <taxon>Octopodidae</taxon>
        <taxon>Octopus</taxon>
    </lineage>
</organism>
<comment type="similarity">
    <text evidence="2 8">Belongs to the WD repeat ARPC1 family.</text>
</comment>
<proteinExistence type="inferred from homology"/>
<evidence type="ECO:0000256" key="4">
    <source>
        <dbReference type="ARBA" id="ARBA00022574"/>
    </source>
</evidence>
<dbReference type="Gene3D" id="2.130.10.10">
    <property type="entry name" value="YVTN repeat-like/Quinoprotein amine dehydrogenase"/>
    <property type="match status" value="1"/>
</dbReference>
<dbReference type="GO" id="GO:0051015">
    <property type="term" value="F:actin filament binding"/>
    <property type="evidence" value="ECO:0007669"/>
    <property type="project" value="TreeGrafter"/>
</dbReference>
<comment type="subcellular location">
    <subcellularLocation>
        <location evidence="1">Cytoplasm</location>
        <location evidence="1">Cytoskeleton</location>
    </subcellularLocation>
</comment>
<reference evidence="10" key="1">
    <citation type="submission" date="2023-08" db="EMBL/GenBank/DDBJ databases">
        <authorList>
            <person name="Alioto T."/>
            <person name="Alioto T."/>
            <person name="Gomez Garrido J."/>
        </authorList>
    </citation>
    <scope>NUCLEOTIDE SEQUENCE</scope>
</reference>
<dbReference type="EMBL" id="OX597818">
    <property type="protein sequence ID" value="CAI9722428.1"/>
    <property type="molecule type" value="Genomic_DNA"/>
</dbReference>
<keyword evidence="11" id="KW-1185">Reference proteome</keyword>
<dbReference type="GO" id="GO:0034314">
    <property type="term" value="P:Arp2/3 complex-mediated actin nucleation"/>
    <property type="evidence" value="ECO:0007669"/>
    <property type="project" value="UniProtKB-UniRule"/>
</dbReference>
<dbReference type="Proteomes" id="UP001162480">
    <property type="component" value="Chromosome 5"/>
</dbReference>
<dbReference type="AlphaFoldDB" id="A0AA36AVH8"/>
<dbReference type="PIRSF" id="PIRSF038093">
    <property type="entry name" value="ARP2/3_su1"/>
    <property type="match status" value="1"/>
</dbReference>
<dbReference type="PANTHER" id="PTHR10709:SF2">
    <property type="entry name" value="ACTIN-RELATED PROTEIN 2_3 COMPLEX SUBUNIT"/>
    <property type="match status" value="1"/>
</dbReference>
<keyword evidence="6 8" id="KW-0009">Actin-binding</keyword>
<sequence>MTLYCHEEQSQQPLSKMTEVHNFGTEAVTCHAWNKNCTELALSSNSTEVKVYKKTGGGWQEYETMTEHGQKVTSIDWAPNSNRIVTCGSDRNAYVWNYNNGKWTPILVILRFNRSATVVKWSPNENKFAVGSGARLISVCYFEEENNWWVSKHIKKPIRSTITCLDWHPNNAMLACGSTDFKARIFSGFVKDVESKPSGSPWWDGKMSFGTLIAEYSNGGGGWVHDVSFSPKGDKLAWIGHDSSISVVNANNGQKVAVIKEKFLPFISCTWVSEENIVAAGFDCCPLMFNYASNGNLRYVCNLDVPKEQSLGTQSAMQRFRDLDRMASGPDDSSKSMKTLHQNAITQVVVHTGTKESCSKFSTSGIDGNLIIWDVKSLEKSLADMKIS</sequence>
<evidence type="ECO:0000313" key="10">
    <source>
        <dbReference type="EMBL" id="CAI9722428.1"/>
    </source>
</evidence>